<keyword evidence="6" id="KW-1185">Reference proteome</keyword>
<protein>
    <submittedName>
        <fullName evidence="5">Polygalacturonase</fullName>
    </submittedName>
</protein>
<keyword evidence="3 4" id="KW-0326">Glycosidase</keyword>
<dbReference type="Proteomes" id="UP000027601">
    <property type="component" value="Unassembled WGS sequence"/>
</dbReference>
<dbReference type="InterPro" id="IPR051801">
    <property type="entry name" value="GH28_Enzymes"/>
</dbReference>
<dbReference type="PANTHER" id="PTHR31339">
    <property type="entry name" value="PECTIN LYASE-RELATED"/>
    <property type="match status" value="1"/>
</dbReference>
<dbReference type="InterPro" id="IPR011050">
    <property type="entry name" value="Pectin_lyase_fold/virulence"/>
</dbReference>
<dbReference type="Gene3D" id="2.160.20.10">
    <property type="entry name" value="Single-stranded right-handed beta-helix, Pectin lyase-like"/>
    <property type="match status" value="1"/>
</dbReference>
<organism evidence="5 6">
    <name type="scientific">Bacteroides graminisolvens DSM 19988 = JCM 15093</name>
    <dbReference type="NCBI Taxonomy" id="1121097"/>
    <lineage>
        <taxon>Bacteria</taxon>
        <taxon>Pseudomonadati</taxon>
        <taxon>Bacteroidota</taxon>
        <taxon>Bacteroidia</taxon>
        <taxon>Bacteroidales</taxon>
        <taxon>Bacteroidaceae</taxon>
        <taxon>Bacteroides</taxon>
    </lineage>
</organism>
<evidence type="ECO:0000256" key="1">
    <source>
        <dbReference type="ARBA" id="ARBA00008834"/>
    </source>
</evidence>
<evidence type="ECO:0000313" key="5">
    <source>
        <dbReference type="EMBL" id="GAK35660.1"/>
    </source>
</evidence>
<dbReference type="InterPro" id="IPR006626">
    <property type="entry name" value="PbH1"/>
</dbReference>
<evidence type="ECO:0000256" key="4">
    <source>
        <dbReference type="RuleBase" id="RU361169"/>
    </source>
</evidence>
<dbReference type="PANTHER" id="PTHR31339:SF9">
    <property type="entry name" value="PLASMIN AND FIBRONECTIN-BINDING PROTEIN A"/>
    <property type="match status" value="1"/>
</dbReference>
<dbReference type="InterPro" id="IPR000743">
    <property type="entry name" value="Glyco_hydro_28"/>
</dbReference>
<dbReference type="eggNOG" id="COG5434">
    <property type="taxonomic scope" value="Bacteria"/>
</dbReference>
<dbReference type="AlphaFoldDB" id="A0A069CZW1"/>
<comment type="similarity">
    <text evidence="1 4">Belongs to the glycosyl hydrolase 28 family.</text>
</comment>
<gene>
    <name evidence="5" type="ORF">JCM15093_770</name>
</gene>
<dbReference type="Pfam" id="PF00295">
    <property type="entry name" value="Glyco_hydro_28"/>
    <property type="match status" value="1"/>
</dbReference>
<dbReference type="SUPFAM" id="SSF51126">
    <property type="entry name" value="Pectin lyase-like"/>
    <property type="match status" value="1"/>
</dbReference>
<dbReference type="EMBL" id="BAJS01000002">
    <property type="protein sequence ID" value="GAK35660.1"/>
    <property type="molecule type" value="Genomic_DNA"/>
</dbReference>
<keyword evidence="2 4" id="KW-0378">Hydrolase</keyword>
<dbReference type="GO" id="GO:0005975">
    <property type="term" value="P:carbohydrate metabolic process"/>
    <property type="evidence" value="ECO:0007669"/>
    <property type="project" value="InterPro"/>
</dbReference>
<dbReference type="InterPro" id="IPR012334">
    <property type="entry name" value="Pectin_lyas_fold"/>
</dbReference>
<evidence type="ECO:0000256" key="2">
    <source>
        <dbReference type="ARBA" id="ARBA00022801"/>
    </source>
</evidence>
<reference evidence="5 6" key="1">
    <citation type="journal article" date="2015" name="Microbes Environ.">
        <title>Distribution and evolution of nitrogen fixation genes in the phylum bacteroidetes.</title>
        <authorList>
            <person name="Inoue J."/>
            <person name="Oshima K."/>
            <person name="Suda W."/>
            <person name="Sakamoto M."/>
            <person name="Iino T."/>
            <person name="Noda S."/>
            <person name="Hongoh Y."/>
            <person name="Hattori M."/>
            <person name="Ohkuma M."/>
        </authorList>
    </citation>
    <scope>NUCLEOTIDE SEQUENCE [LARGE SCALE GENOMIC DNA]</scope>
    <source>
        <strain evidence="5 6">JCM 15093</strain>
    </source>
</reference>
<sequence>MKSNITLELEAGATLLFSDDFDQYLPFVEMRYEGVMMKSFSPLIYAVDAENITIKGEGTLDGQGKKWWMEFFRVMIDLKDNGVRDINKYQPMWDKANDTKALYAETNEDYVNTLQRRFFRPPFIQPLRCKNVKIEGVKIVNSPFWTVNPQFCDNVTVKGVTIHNVPSPNTDGINPESCSNVHISDCHISVGDDCITIKSGRDLQGRKAAAPCQNITITNCTMLAGHGGVVIGSEMSGGVSKVVISNCVFDGTNRGIRLKSSRGRGGVVEDIRISNIVMRNIKNEAIVMDLMYSNMPAEPLSERTPIFRDIHVSGLTARDVKTPIFIRGLDEAPISDVSLRDINIQSREKPQFLNYKNLSLTDVTINGQTITLE</sequence>
<name>A0A069CZW1_9BACE</name>
<evidence type="ECO:0000256" key="3">
    <source>
        <dbReference type="ARBA" id="ARBA00023295"/>
    </source>
</evidence>
<dbReference type="GO" id="GO:0004650">
    <property type="term" value="F:polygalacturonase activity"/>
    <property type="evidence" value="ECO:0007669"/>
    <property type="project" value="InterPro"/>
</dbReference>
<accession>A0A069CZW1</accession>
<evidence type="ECO:0000313" key="6">
    <source>
        <dbReference type="Proteomes" id="UP000027601"/>
    </source>
</evidence>
<proteinExistence type="inferred from homology"/>
<comment type="caution">
    <text evidence="5">The sequence shown here is derived from an EMBL/GenBank/DDBJ whole genome shotgun (WGS) entry which is preliminary data.</text>
</comment>
<dbReference type="SMART" id="SM00710">
    <property type="entry name" value="PbH1"/>
    <property type="match status" value="6"/>
</dbReference>
<dbReference type="PROSITE" id="PS00502">
    <property type="entry name" value="POLYGALACTURONASE"/>
    <property type="match status" value="1"/>
</dbReference>
<dbReference type="STRING" id="1121097.GCA_000428125_01372"/>